<reference evidence="12 13" key="1">
    <citation type="journal article" date="2012" name="Genome Biol.">
        <title>The genome of the polar eukaryotic microalga coccomyxa subellipsoidea reveals traits of cold adaptation.</title>
        <authorList>
            <person name="Blanc G."/>
            <person name="Agarkova I."/>
            <person name="Grimwood J."/>
            <person name="Kuo A."/>
            <person name="Brueggeman A."/>
            <person name="Dunigan D."/>
            <person name="Gurnon J."/>
            <person name="Ladunga I."/>
            <person name="Lindquist E."/>
            <person name="Lucas S."/>
            <person name="Pangilinan J."/>
            <person name="Proschold T."/>
            <person name="Salamov A."/>
            <person name="Schmutz J."/>
            <person name="Weeks D."/>
            <person name="Yamada T."/>
            <person name="Claverie J.M."/>
            <person name="Grigoriev I."/>
            <person name="Van Etten J."/>
            <person name="Lomsadze A."/>
            <person name="Borodovsky M."/>
        </authorList>
    </citation>
    <scope>NUCLEOTIDE SEQUENCE [LARGE SCALE GENOMIC DNA]</scope>
    <source>
        <strain evidence="12 13">C-169</strain>
    </source>
</reference>
<dbReference type="SUPFAM" id="SSF81767">
    <property type="entry name" value="Pre-protein crosslinking domain of SecA"/>
    <property type="match status" value="1"/>
</dbReference>
<keyword evidence="13" id="KW-1185">Reference proteome</keyword>
<dbReference type="Pfam" id="PF01043">
    <property type="entry name" value="SecA_PP_bind"/>
    <property type="match status" value="1"/>
</dbReference>
<dbReference type="SUPFAM" id="SSF52540">
    <property type="entry name" value="P-loop containing nucleoside triphosphate hydrolases"/>
    <property type="match status" value="2"/>
</dbReference>
<dbReference type="InterPro" id="IPR020937">
    <property type="entry name" value="SecA_CS"/>
</dbReference>
<keyword evidence="2" id="KW-0813">Transport</keyword>
<dbReference type="GO" id="GO:0005524">
    <property type="term" value="F:ATP binding"/>
    <property type="evidence" value="ECO:0007669"/>
    <property type="project" value="UniProtKB-KW"/>
</dbReference>
<dbReference type="eggNOG" id="ENOG502QS7I">
    <property type="taxonomic scope" value="Eukaryota"/>
</dbReference>
<dbReference type="HAMAP" id="MF_01382">
    <property type="entry name" value="SecA"/>
    <property type="match status" value="1"/>
</dbReference>
<comment type="caution">
    <text evidence="12">The sequence shown here is derived from an EMBL/GenBank/DDBJ whole genome shotgun (WGS) entry which is preliminary data.</text>
</comment>
<dbReference type="EMBL" id="AGSI01000002">
    <property type="protein sequence ID" value="EIE26287.1"/>
    <property type="molecule type" value="Genomic_DNA"/>
</dbReference>
<evidence type="ECO:0000256" key="3">
    <source>
        <dbReference type="ARBA" id="ARBA00022741"/>
    </source>
</evidence>
<evidence type="ECO:0000256" key="7">
    <source>
        <dbReference type="ARBA" id="ARBA00023010"/>
    </source>
</evidence>
<dbReference type="InterPro" id="IPR036670">
    <property type="entry name" value="SecA_X-link_sf"/>
</dbReference>
<evidence type="ECO:0000256" key="4">
    <source>
        <dbReference type="ARBA" id="ARBA00022840"/>
    </source>
</evidence>
<evidence type="ECO:0000259" key="11">
    <source>
        <dbReference type="PROSITE" id="PS51196"/>
    </source>
</evidence>
<protein>
    <recommendedName>
        <fullName evidence="1">chloroplast protein-transporting ATPase</fullName>
        <ecNumber evidence="1">7.4.2.4</ecNumber>
    </recommendedName>
</protein>
<dbReference type="InterPro" id="IPR044722">
    <property type="entry name" value="SecA_SF2_C"/>
</dbReference>
<evidence type="ECO:0000256" key="9">
    <source>
        <dbReference type="ARBA" id="ARBA00034043"/>
    </source>
</evidence>
<keyword evidence="6" id="KW-1278">Translocase</keyword>
<dbReference type="InterPro" id="IPR014001">
    <property type="entry name" value="Helicase_ATP-bd"/>
</dbReference>
<comment type="catalytic activity">
    <reaction evidence="9">
        <text>ATP + H2O + chloroplast-proteinSide 1 = ADP + phosphate + chloroplast-proteinSide 2.</text>
        <dbReference type="EC" id="7.4.2.4"/>
    </reaction>
</comment>
<sequence>YMQKVAVINSLEEDMKALPDEALAAKTSEFRGRLQKGESLDDILPEAFAVVREASRRVLNMRHYDVQLIGGMVLHVGAVAEMQTGEGKTLVATLPAYLNALEGKGVHVVTVNDYLAKRDCEWMGKLYQFLGVSVAVIQEGFSQKRKRAAFNADITYLTANSLGFTFLQDTSTVDRKDDLVRLAITRPFNYAIVDEADSLLIDDCRNPLIISDEPDTGATERFLLAHKVKTERVLRLGHYVIDRKLHRISLTRDGMLRGRPPNINDLWEAAVPMGPYIITALRARELHRRDVNYIVREGEVKIVNTSTGRIMPTSRWTDDLHQAIEAQEYPEVEIKGRTKVSSSITFQTLFKYYSKLSGMTGTAITEEEEFHEVYGLSVTAVPTHKPRRRIDHEPRVFLTENHMLRTLRLLLTKARSQLRPVLIGTASVADSEYAAANLRAWGIQHQMLNARPQYIRREAKIIAQAGVPGLITIATNMAGRGTDIILGGNPKGLAQLALENTVLPAMAAEGLHQQLVSSLPLAQKSWPKFAQLFPRLKAVVDAKLGAHDTSEGPDVKDAGGLLVLVLSMQESERVAKQLRGRAGRQGDPGETFTLVDLNDPLVEAAGLTSGMEAARPFLQSARRYSCLPELSSLTQDAVERTSGM</sequence>
<proteinExistence type="inferred from homology"/>
<evidence type="ECO:0000256" key="6">
    <source>
        <dbReference type="ARBA" id="ARBA00022967"/>
    </source>
</evidence>
<feature type="non-terminal residue" evidence="12">
    <location>
        <position position="1"/>
    </location>
</feature>
<evidence type="ECO:0000313" key="12">
    <source>
        <dbReference type="EMBL" id="EIE26287.1"/>
    </source>
</evidence>
<keyword evidence="8" id="KW-0472">Membrane</keyword>
<evidence type="ECO:0000256" key="8">
    <source>
        <dbReference type="ARBA" id="ARBA00023136"/>
    </source>
</evidence>
<dbReference type="InterPro" id="IPR027417">
    <property type="entry name" value="P-loop_NTPase"/>
</dbReference>
<dbReference type="STRING" id="574566.I0Z6L8"/>
<keyword evidence="5" id="KW-0653">Protein transport</keyword>
<dbReference type="Pfam" id="PF21090">
    <property type="entry name" value="P-loop_SecA"/>
    <property type="match status" value="1"/>
</dbReference>
<dbReference type="GO" id="GO:0006886">
    <property type="term" value="P:intracellular protein transport"/>
    <property type="evidence" value="ECO:0007669"/>
    <property type="project" value="InterPro"/>
</dbReference>
<dbReference type="EC" id="7.4.2.4" evidence="1"/>
<dbReference type="GO" id="GO:0017038">
    <property type="term" value="P:protein import"/>
    <property type="evidence" value="ECO:0007669"/>
    <property type="project" value="InterPro"/>
</dbReference>
<dbReference type="SMART" id="SM00957">
    <property type="entry name" value="SecA_DEAD"/>
    <property type="match status" value="1"/>
</dbReference>
<evidence type="ECO:0000313" key="13">
    <source>
        <dbReference type="Proteomes" id="UP000007264"/>
    </source>
</evidence>
<dbReference type="Proteomes" id="UP000007264">
    <property type="component" value="Unassembled WGS sequence"/>
</dbReference>
<evidence type="ECO:0000256" key="5">
    <source>
        <dbReference type="ARBA" id="ARBA00022927"/>
    </source>
</evidence>
<dbReference type="PANTHER" id="PTHR30612">
    <property type="entry name" value="SECA INNER MEMBRANE COMPONENT OF SEC PROTEIN SECRETION SYSTEM"/>
    <property type="match status" value="1"/>
</dbReference>
<dbReference type="GO" id="GO:0016464">
    <property type="term" value="F:chloroplast protein-transporting ATPase activity"/>
    <property type="evidence" value="ECO:0007669"/>
    <property type="project" value="UniProtKB-EC"/>
</dbReference>
<keyword evidence="4" id="KW-0067">ATP-binding</keyword>
<dbReference type="CDD" id="cd17928">
    <property type="entry name" value="DEXDc_SecA"/>
    <property type="match status" value="1"/>
</dbReference>
<dbReference type="InterPro" id="IPR011115">
    <property type="entry name" value="SecA_DEAD"/>
</dbReference>
<dbReference type="Gene3D" id="3.40.50.300">
    <property type="entry name" value="P-loop containing nucleotide triphosphate hydrolases"/>
    <property type="match status" value="2"/>
</dbReference>
<dbReference type="KEGG" id="csl:COCSUDRAFT_12244"/>
<dbReference type="GO" id="GO:0016020">
    <property type="term" value="C:membrane"/>
    <property type="evidence" value="ECO:0007669"/>
    <property type="project" value="InterPro"/>
</dbReference>
<dbReference type="GeneID" id="17044297"/>
<dbReference type="PANTHER" id="PTHR30612:SF11">
    <property type="entry name" value="PROTEIN TRANSLOCASE SUBUNIT SECA2, CHLOROPLASTIC"/>
    <property type="match status" value="1"/>
</dbReference>
<evidence type="ECO:0000259" key="10">
    <source>
        <dbReference type="PROSITE" id="PS51192"/>
    </source>
</evidence>
<dbReference type="Pfam" id="PF07517">
    <property type="entry name" value="SecA_DEAD"/>
    <property type="match status" value="1"/>
</dbReference>
<accession>I0Z6L8</accession>
<keyword evidence="3" id="KW-0547">Nucleotide-binding</keyword>
<dbReference type="Gene3D" id="3.90.1440.10">
    <property type="entry name" value="SecA, preprotein cross-linking domain"/>
    <property type="match status" value="1"/>
</dbReference>
<dbReference type="PROSITE" id="PS51196">
    <property type="entry name" value="SECA_MOTOR_DEAD"/>
    <property type="match status" value="1"/>
</dbReference>
<organism evidence="12 13">
    <name type="scientific">Coccomyxa subellipsoidea (strain C-169)</name>
    <name type="common">Green microalga</name>
    <dbReference type="NCBI Taxonomy" id="574566"/>
    <lineage>
        <taxon>Eukaryota</taxon>
        <taxon>Viridiplantae</taxon>
        <taxon>Chlorophyta</taxon>
        <taxon>core chlorophytes</taxon>
        <taxon>Trebouxiophyceae</taxon>
        <taxon>Trebouxiophyceae incertae sedis</taxon>
        <taxon>Coccomyxaceae</taxon>
        <taxon>Coccomyxa</taxon>
        <taxon>Coccomyxa subellipsoidea</taxon>
    </lineage>
</organism>
<dbReference type="InterPro" id="IPR014018">
    <property type="entry name" value="SecA_motor_DEAD"/>
</dbReference>
<dbReference type="AlphaFoldDB" id="I0Z6L8"/>
<evidence type="ECO:0000256" key="2">
    <source>
        <dbReference type="ARBA" id="ARBA00022448"/>
    </source>
</evidence>
<name>I0Z6L8_COCSC</name>
<keyword evidence="7" id="KW-0811">Translocation</keyword>
<dbReference type="GO" id="GO:0006605">
    <property type="term" value="P:protein targeting"/>
    <property type="evidence" value="ECO:0007669"/>
    <property type="project" value="InterPro"/>
</dbReference>
<dbReference type="GO" id="GO:0009941">
    <property type="term" value="C:chloroplast envelope"/>
    <property type="evidence" value="ECO:0007669"/>
    <property type="project" value="TreeGrafter"/>
</dbReference>
<feature type="domain" description="Helicase ATP-binding" evidence="10">
    <location>
        <begin position="69"/>
        <end position="231"/>
    </location>
</feature>
<dbReference type="PRINTS" id="PR00906">
    <property type="entry name" value="SECA"/>
</dbReference>
<feature type="domain" description="SecA family profile" evidence="11">
    <location>
        <begin position="1"/>
        <end position="639"/>
    </location>
</feature>
<dbReference type="PROSITE" id="PS51192">
    <property type="entry name" value="HELICASE_ATP_BIND_1"/>
    <property type="match status" value="1"/>
</dbReference>
<dbReference type="InterPro" id="IPR011130">
    <property type="entry name" value="SecA_preprotein_X-link_dom"/>
</dbReference>
<dbReference type="SMART" id="SM00958">
    <property type="entry name" value="SecA_PP_bind"/>
    <property type="match status" value="1"/>
</dbReference>
<gene>
    <name evidence="12" type="ORF">COCSUDRAFT_12244</name>
</gene>
<evidence type="ECO:0000256" key="1">
    <source>
        <dbReference type="ARBA" id="ARBA00012047"/>
    </source>
</evidence>
<dbReference type="OrthoDB" id="27934at2759"/>
<dbReference type="RefSeq" id="XP_005650831.1">
    <property type="nucleotide sequence ID" value="XM_005650774.1"/>
</dbReference>
<dbReference type="InterPro" id="IPR000185">
    <property type="entry name" value="SecA"/>
</dbReference>
<dbReference type="PROSITE" id="PS01312">
    <property type="entry name" value="SECA"/>
    <property type="match status" value="1"/>
</dbReference>